<evidence type="ECO:0000313" key="3">
    <source>
        <dbReference type="Proteomes" id="UP000297966"/>
    </source>
</evidence>
<comment type="caution">
    <text evidence="2">The sequence shown here is derived from an EMBL/GenBank/DDBJ whole genome shotgun (WGS) entry which is preliminary data.</text>
</comment>
<evidence type="ECO:0000259" key="1">
    <source>
        <dbReference type="SMART" id="SM00829"/>
    </source>
</evidence>
<gene>
    <name evidence="2" type="ORF">E4K65_45075</name>
</gene>
<dbReference type="SUPFAM" id="SSF50129">
    <property type="entry name" value="GroES-like"/>
    <property type="match status" value="1"/>
</dbReference>
<name>A0A4Y9L1J4_9BRAD</name>
<dbReference type="SMART" id="SM00829">
    <property type="entry name" value="PKS_ER"/>
    <property type="match status" value="1"/>
</dbReference>
<organism evidence="2 3">
    <name type="scientific">Bradyrhizobium niftali</name>
    <dbReference type="NCBI Taxonomy" id="2560055"/>
    <lineage>
        <taxon>Bacteria</taxon>
        <taxon>Pseudomonadati</taxon>
        <taxon>Pseudomonadota</taxon>
        <taxon>Alphaproteobacteria</taxon>
        <taxon>Hyphomicrobiales</taxon>
        <taxon>Nitrobacteraceae</taxon>
        <taxon>Bradyrhizobium</taxon>
    </lineage>
</organism>
<dbReference type="Gene3D" id="3.90.180.10">
    <property type="entry name" value="Medium-chain alcohol dehydrogenases, catalytic domain"/>
    <property type="match status" value="1"/>
</dbReference>
<dbReference type="Gene3D" id="3.40.50.720">
    <property type="entry name" value="NAD(P)-binding Rossmann-like Domain"/>
    <property type="match status" value="1"/>
</dbReference>
<dbReference type="Proteomes" id="UP000297966">
    <property type="component" value="Unassembled WGS sequence"/>
</dbReference>
<protein>
    <submittedName>
        <fullName evidence="2">NAD(P)-dependent alcohol dehydrogenase</fullName>
    </submittedName>
</protein>
<dbReference type="GO" id="GO:0016491">
    <property type="term" value="F:oxidoreductase activity"/>
    <property type="evidence" value="ECO:0007669"/>
    <property type="project" value="InterPro"/>
</dbReference>
<dbReference type="Pfam" id="PF08240">
    <property type="entry name" value="ADH_N"/>
    <property type="match status" value="1"/>
</dbReference>
<evidence type="ECO:0000313" key="2">
    <source>
        <dbReference type="EMBL" id="TFV36577.1"/>
    </source>
</evidence>
<dbReference type="PANTHER" id="PTHR45033">
    <property type="match status" value="1"/>
</dbReference>
<keyword evidence="3" id="KW-1185">Reference proteome</keyword>
<dbReference type="PANTHER" id="PTHR45033:SF2">
    <property type="entry name" value="ZINC-TYPE ALCOHOL DEHYDROGENASE-LIKE PROTEIN C1773.06C"/>
    <property type="match status" value="1"/>
</dbReference>
<dbReference type="InterPro" id="IPR036291">
    <property type="entry name" value="NAD(P)-bd_dom_sf"/>
</dbReference>
<proteinExistence type="predicted"/>
<reference evidence="2 3" key="1">
    <citation type="submission" date="2019-03" db="EMBL/GenBank/DDBJ databases">
        <title>Bradyrhizobium diversity isolated from nodules of Chamaecrista fasciculata.</title>
        <authorList>
            <person name="Klepa M.S."/>
            <person name="Urquiaga M.O."/>
            <person name="Hungria M."/>
            <person name="Delamuta J.R."/>
        </authorList>
    </citation>
    <scope>NUCLEOTIDE SEQUENCE [LARGE SCALE GENOMIC DNA]</scope>
    <source>
        <strain evidence="2 3">CNPSo 3448</strain>
    </source>
</reference>
<feature type="domain" description="Enoyl reductase (ER)" evidence="1">
    <location>
        <begin position="10"/>
        <end position="333"/>
    </location>
</feature>
<dbReference type="InterPro" id="IPR052711">
    <property type="entry name" value="Zinc_ADH-like"/>
</dbReference>
<dbReference type="CDD" id="cd08276">
    <property type="entry name" value="MDR7"/>
    <property type="match status" value="1"/>
</dbReference>
<dbReference type="InterPro" id="IPR020843">
    <property type="entry name" value="ER"/>
</dbReference>
<dbReference type="SUPFAM" id="SSF51735">
    <property type="entry name" value="NAD(P)-binding Rossmann-fold domains"/>
    <property type="match status" value="1"/>
</dbReference>
<dbReference type="RefSeq" id="WP_135179563.1">
    <property type="nucleotide sequence ID" value="NZ_SPQT01000063.1"/>
</dbReference>
<dbReference type="EMBL" id="SPQT01000063">
    <property type="protein sequence ID" value="TFV36577.1"/>
    <property type="molecule type" value="Genomic_DNA"/>
</dbReference>
<dbReference type="Pfam" id="PF00107">
    <property type="entry name" value="ADH_zinc_N"/>
    <property type="match status" value="1"/>
</dbReference>
<dbReference type="InterPro" id="IPR011032">
    <property type="entry name" value="GroES-like_sf"/>
</dbReference>
<dbReference type="InterPro" id="IPR013154">
    <property type="entry name" value="ADH-like_N"/>
</dbReference>
<dbReference type="InterPro" id="IPR013149">
    <property type="entry name" value="ADH-like_C"/>
</dbReference>
<sequence>MKIWQVLGSGRGGLKLVEAPKPFPGTGEVLVRVRAVSLNYRDRLSIDNNGYAAYGLPFTPCSDLAGEIEGLGTGASRFVVGDRVINNFNAGWVDGPPPRIAGVVPSFGGPVPGVLAEYVVAPEAWLVKAPESLSYAEASTLPCCGLTAWTSLVELGRMRPGETVVVQGTGGMSIFALQIAAAAGAEVIVTSSSDSKLERAKALGARHGINRTARTDWAAAVLELTGGQGADHILEMAGGANLASSVAAVAPGGRISLIGVIGSFDSSFPSVPAIQAQATIQAIYVGHRRGLENLVRAVDQIGLKPVIEAEFTFADFLSALDTFAKGPFGKVVVTL</sequence>
<dbReference type="OrthoDB" id="9790818at2"/>
<dbReference type="AlphaFoldDB" id="A0A4Y9L1J4"/>
<accession>A0A4Y9L1J4</accession>